<dbReference type="RefSeq" id="WP_108108782.1">
    <property type="nucleotide sequence ID" value="NZ_QASN01000021.1"/>
</dbReference>
<protein>
    <submittedName>
        <fullName evidence="2">DUF2868 domain-containing protein</fullName>
    </submittedName>
</protein>
<keyword evidence="3" id="KW-1185">Reference proteome</keyword>
<dbReference type="AlphaFoldDB" id="A0A2T5P5K1"/>
<comment type="caution">
    <text evidence="2">The sequence shown here is derived from an EMBL/GenBank/DDBJ whole genome shotgun (WGS) entry which is preliminary data.</text>
</comment>
<dbReference type="OrthoDB" id="6210861at2"/>
<feature type="transmembrane region" description="Helical" evidence="1">
    <location>
        <begin position="175"/>
        <end position="200"/>
    </location>
</feature>
<organism evidence="2 3">
    <name type="scientific">Pseudomonas mangrovi</name>
    <dbReference type="NCBI Taxonomy" id="2161748"/>
    <lineage>
        <taxon>Bacteria</taxon>
        <taxon>Pseudomonadati</taxon>
        <taxon>Pseudomonadota</taxon>
        <taxon>Gammaproteobacteria</taxon>
        <taxon>Pseudomonadales</taxon>
        <taxon>Pseudomonadaceae</taxon>
        <taxon>Pseudomonas</taxon>
    </lineage>
</organism>
<evidence type="ECO:0000256" key="1">
    <source>
        <dbReference type="SAM" id="Phobius"/>
    </source>
</evidence>
<feature type="transmembrane region" description="Helical" evidence="1">
    <location>
        <begin position="77"/>
        <end position="96"/>
    </location>
</feature>
<dbReference type="InterPro" id="IPR021296">
    <property type="entry name" value="DUF2868"/>
</dbReference>
<dbReference type="Pfam" id="PF11067">
    <property type="entry name" value="DUF2868"/>
    <property type="match status" value="1"/>
</dbReference>
<evidence type="ECO:0000313" key="3">
    <source>
        <dbReference type="Proteomes" id="UP000244064"/>
    </source>
</evidence>
<reference evidence="2 3" key="1">
    <citation type="submission" date="2018-04" db="EMBL/GenBank/DDBJ databases">
        <title>Pseudomonas sp. nov., isolated from mangrove soil.</title>
        <authorList>
            <person name="Chen C."/>
        </authorList>
    </citation>
    <scope>NUCLEOTIDE SEQUENCE [LARGE SCALE GENOMIC DNA]</scope>
    <source>
        <strain evidence="2 3">TC-11</strain>
    </source>
</reference>
<name>A0A2T5P5K1_9PSED</name>
<keyword evidence="1" id="KW-1133">Transmembrane helix</keyword>
<feature type="transmembrane region" description="Helical" evidence="1">
    <location>
        <begin position="108"/>
        <end position="133"/>
    </location>
</feature>
<keyword evidence="1" id="KW-0812">Transmembrane</keyword>
<proteinExistence type="predicted"/>
<gene>
    <name evidence="2" type="ORF">DBO85_17365</name>
</gene>
<accession>A0A2T5P5K1</accession>
<dbReference type="EMBL" id="QASN01000021">
    <property type="protein sequence ID" value="PTU73019.1"/>
    <property type="molecule type" value="Genomic_DNA"/>
</dbReference>
<sequence>MTDSSNAPDSSLQRLWLCEAVRLREEHAGPLEDSEANRLARLAGGDISQMIERRALHLARRDGLIDAQRHWLQGARLAALLLAVLALLGGAALAFAALGDGSRPVNVFWALGSLLGLHLLSLLGWLLGLMLAADSGGALGRLWLWLCSRLARDARSVQLAPALLVLLQPARLTRWGLGAVIHGFWVLALLAALGMLLAMLSARHYGFVWETTLLGADSFVSLTQTLGALPALLGFSLPSEEQIRASGILGLSEDGARQAWAGWLLGVLLVYGLLPRLLLGLFCLWRWRRGSARLRLALSAADLALLRQRLQPGSERLGICDPDTLGPAQPDQLQPLAGGESAVLVAIELDDSRSWPPRLPAGVANAGILDDRQQRQQLLEQLGRFPPARLAIACDPRRSPDRGTLALLGELAGSAAATRVWLLPAPPGEALDGARLADWHQALRELQLPFNDSAPLTWLETGHD</sequence>
<keyword evidence="1" id="KW-0472">Membrane</keyword>
<feature type="transmembrane region" description="Helical" evidence="1">
    <location>
        <begin position="260"/>
        <end position="285"/>
    </location>
</feature>
<dbReference type="Proteomes" id="UP000244064">
    <property type="component" value="Unassembled WGS sequence"/>
</dbReference>
<evidence type="ECO:0000313" key="2">
    <source>
        <dbReference type="EMBL" id="PTU73019.1"/>
    </source>
</evidence>